<keyword evidence="1" id="KW-0812">Transmembrane</keyword>
<dbReference type="EMBL" id="CAJOBJ010015013">
    <property type="protein sequence ID" value="CAF4179664.1"/>
    <property type="molecule type" value="Genomic_DNA"/>
</dbReference>
<reference evidence="2" key="1">
    <citation type="submission" date="2021-02" db="EMBL/GenBank/DDBJ databases">
        <authorList>
            <person name="Nowell W R."/>
        </authorList>
    </citation>
    <scope>NUCLEOTIDE SEQUENCE</scope>
</reference>
<gene>
    <name evidence="2" type="ORF">GIL414_LOCUS20730</name>
</gene>
<name>A0A8S2RSC1_9BILA</name>
<protein>
    <submittedName>
        <fullName evidence="2">Uncharacterized protein</fullName>
    </submittedName>
</protein>
<proteinExistence type="predicted"/>
<feature type="non-terminal residue" evidence="2">
    <location>
        <position position="1"/>
    </location>
</feature>
<evidence type="ECO:0000313" key="3">
    <source>
        <dbReference type="Proteomes" id="UP000681720"/>
    </source>
</evidence>
<evidence type="ECO:0000256" key="1">
    <source>
        <dbReference type="SAM" id="Phobius"/>
    </source>
</evidence>
<keyword evidence="1" id="KW-1133">Transmembrane helix</keyword>
<dbReference type="Proteomes" id="UP000681720">
    <property type="component" value="Unassembled WGS sequence"/>
</dbReference>
<comment type="caution">
    <text evidence="2">The sequence shown here is derived from an EMBL/GenBank/DDBJ whole genome shotgun (WGS) entry which is preliminary data.</text>
</comment>
<organism evidence="2 3">
    <name type="scientific">Rotaria magnacalcarata</name>
    <dbReference type="NCBI Taxonomy" id="392030"/>
    <lineage>
        <taxon>Eukaryota</taxon>
        <taxon>Metazoa</taxon>
        <taxon>Spiralia</taxon>
        <taxon>Gnathifera</taxon>
        <taxon>Rotifera</taxon>
        <taxon>Eurotatoria</taxon>
        <taxon>Bdelloidea</taxon>
        <taxon>Philodinida</taxon>
        <taxon>Philodinidae</taxon>
        <taxon>Rotaria</taxon>
    </lineage>
</organism>
<evidence type="ECO:0000313" key="2">
    <source>
        <dbReference type="EMBL" id="CAF4179664.1"/>
    </source>
</evidence>
<keyword evidence="1" id="KW-0472">Membrane</keyword>
<dbReference type="PRINTS" id="PR00259">
    <property type="entry name" value="TMFOUR"/>
</dbReference>
<sequence length="79" mass="8560">MGHGGMSCGMKTVRLIMVLFNIVFFLIGAALLALGIYVMVDPRFQKLKEFLPLSTDPGITKGLSYLEIMGIVIIVLGSV</sequence>
<accession>A0A8S2RSC1</accession>
<feature type="transmembrane region" description="Helical" evidence="1">
    <location>
        <begin position="12"/>
        <end position="38"/>
    </location>
</feature>
<dbReference type="AlphaFoldDB" id="A0A8S2RSC1"/>